<dbReference type="InterPro" id="IPR019196">
    <property type="entry name" value="ABC_transp_unknown"/>
</dbReference>
<feature type="domain" description="DUF7088" evidence="4">
    <location>
        <begin position="38"/>
        <end position="138"/>
    </location>
</feature>
<organism evidence="5 6">
    <name type="scientific">Fluctibacter halophilus</name>
    <dbReference type="NCBI Taxonomy" id="226011"/>
    <lineage>
        <taxon>Bacteria</taxon>
        <taxon>Pseudomonadati</taxon>
        <taxon>Pseudomonadota</taxon>
        <taxon>Gammaproteobacteria</taxon>
        <taxon>Alteromonadales</taxon>
        <taxon>Alteromonadaceae</taxon>
        <taxon>Fluctibacter</taxon>
    </lineage>
</organism>
<keyword evidence="1" id="KW-0175">Coiled coil</keyword>
<proteinExistence type="predicted"/>
<reference evidence="5 6" key="1">
    <citation type="submission" date="2021-10" db="EMBL/GenBank/DDBJ databases">
        <title>Draft genome of Aestuariibacter halophilus JC2043.</title>
        <authorList>
            <person name="Emsley S.A."/>
            <person name="Pfannmuller K.M."/>
            <person name="Ushijima B."/>
            <person name="Saw J.H."/>
            <person name="Videau P."/>
        </authorList>
    </citation>
    <scope>NUCLEOTIDE SEQUENCE [LARGE SCALE GENOMIC DNA]</scope>
    <source>
        <strain evidence="5 6">JC2043</strain>
    </source>
</reference>
<keyword evidence="2" id="KW-0472">Membrane</keyword>
<dbReference type="Pfam" id="PF09822">
    <property type="entry name" value="ABC_transp_aux"/>
    <property type="match status" value="1"/>
</dbReference>
<protein>
    <submittedName>
        <fullName evidence="5">Gldg family protein</fullName>
    </submittedName>
</protein>
<keyword evidence="2" id="KW-0812">Transmembrane</keyword>
<evidence type="ECO:0000313" key="5">
    <source>
        <dbReference type="EMBL" id="MCC2618190.1"/>
    </source>
</evidence>
<feature type="coiled-coil region" evidence="1">
    <location>
        <begin position="507"/>
        <end position="534"/>
    </location>
</feature>
<dbReference type="EMBL" id="JAJEWP010000007">
    <property type="protein sequence ID" value="MCC2618190.1"/>
    <property type="molecule type" value="Genomic_DNA"/>
</dbReference>
<dbReference type="Pfam" id="PF23357">
    <property type="entry name" value="DUF7088"/>
    <property type="match status" value="1"/>
</dbReference>
<dbReference type="InterPro" id="IPR055396">
    <property type="entry name" value="DUF7088"/>
</dbReference>
<sequence length="617" mass="67526">MRRTISLPLMMILLGGLFFALVILNNQLLSSVRTDLTENKVYSLSKGSEAILSELDEPINLYFFFSEKSSKGMTSLRNYANRVQSLLEEYQSRGNGKIRLNIIDPEPFSEAEDLANQYGLTAAGLGVAGDSIYLGLAATNALDDQQIIAFFDPQQESFLEYEISKLIYQLSNPAALKVTLVTDLPVTGGQNPMTGRFDPAWTFYDQLDQLYSLTHIDSTATTLPEETDVLMLVHPKGLSESLTYAIDQYVMAGGNVMAFVDPHSESDAMSMMGGMSANSSELSTLLDSWGVVFDPTQVVLDASLGLDIRTPQGGVARHFGFIGLTAEQLDRNDVTTANLEMINAASVGVLSKKADADVQWTPLMTSSQDTDVISADTYASARDPQTLSQSFNRQDKAYTLAARISGTLRSAYDSKPENTQVSGAHVSETSAANIVVVADSDLLADRFWVQQTSFFGQTIVTPFANNGDLVTNSVDNLGGSNALISVRSRGTFARPFKVVEDLTVKAEESFRAQERALQQQLEETEAQLAQLQGQQMDGGALALSPEQQKAVDDFMQKKIDIRKALRDVRHQLDKDIESLGNWLKFINIAAAPLALMLVLMVLARLFRRNARLQKGGA</sequence>
<gene>
    <name evidence="5" type="ORF">LJ739_18180</name>
</gene>
<evidence type="ECO:0000259" key="3">
    <source>
        <dbReference type="Pfam" id="PF09822"/>
    </source>
</evidence>
<comment type="caution">
    <text evidence="5">The sequence shown here is derived from an EMBL/GenBank/DDBJ whole genome shotgun (WGS) entry which is preliminary data.</text>
</comment>
<name>A0ABS8GC93_9ALTE</name>
<evidence type="ECO:0000256" key="1">
    <source>
        <dbReference type="SAM" id="Coils"/>
    </source>
</evidence>
<keyword evidence="2" id="KW-1133">Transmembrane helix</keyword>
<feature type="domain" description="ABC-type uncharacterised transport system" evidence="3">
    <location>
        <begin position="185"/>
        <end position="473"/>
    </location>
</feature>
<evidence type="ECO:0000259" key="4">
    <source>
        <dbReference type="Pfam" id="PF23357"/>
    </source>
</evidence>
<dbReference type="RefSeq" id="WP_229162839.1">
    <property type="nucleotide sequence ID" value="NZ_JAJEWP010000007.1"/>
</dbReference>
<dbReference type="Proteomes" id="UP001520878">
    <property type="component" value="Unassembled WGS sequence"/>
</dbReference>
<keyword evidence="6" id="KW-1185">Reference proteome</keyword>
<evidence type="ECO:0000313" key="6">
    <source>
        <dbReference type="Proteomes" id="UP001520878"/>
    </source>
</evidence>
<feature type="transmembrane region" description="Helical" evidence="2">
    <location>
        <begin position="582"/>
        <end position="606"/>
    </location>
</feature>
<evidence type="ECO:0000256" key="2">
    <source>
        <dbReference type="SAM" id="Phobius"/>
    </source>
</evidence>
<accession>A0ABS8GC93</accession>